<reference evidence="5" key="1">
    <citation type="journal article" date="2019" name="Int. J. Syst. Evol. Microbiol.">
        <title>The Global Catalogue of Microorganisms (GCM) 10K type strain sequencing project: providing services to taxonomists for standard genome sequencing and annotation.</title>
        <authorList>
            <consortium name="The Broad Institute Genomics Platform"/>
            <consortium name="The Broad Institute Genome Sequencing Center for Infectious Disease"/>
            <person name="Wu L."/>
            <person name="Ma J."/>
        </authorList>
    </citation>
    <scope>NUCLEOTIDE SEQUENCE [LARGE SCALE GENOMIC DNA]</scope>
    <source>
        <strain evidence="5">TISTR 2466</strain>
    </source>
</reference>
<evidence type="ECO:0000313" key="4">
    <source>
        <dbReference type="EMBL" id="MFD2695101.1"/>
    </source>
</evidence>
<proteinExistence type="predicted"/>
<protein>
    <submittedName>
        <fullName evidence="4">Polymorphic toxin type 44 domain-containing protein</fullName>
    </submittedName>
</protein>
<dbReference type="RefSeq" id="WP_253065317.1">
    <property type="nucleotide sequence ID" value="NZ_JAMXWM010000042.1"/>
</dbReference>
<evidence type="ECO:0000256" key="1">
    <source>
        <dbReference type="SAM" id="MobiDB-lite"/>
    </source>
</evidence>
<organism evidence="4 5">
    <name type="scientific">Sporolactobacillus shoreicorticis</name>
    <dbReference type="NCBI Taxonomy" id="1923877"/>
    <lineage>
        <taxon>Bacteria</taxon>
        <taxon>Bacillati</taxon>
        <taxon>Bacillota</taxon>
        <taxon>Bacilli</taxon>
        <taxon>Bacillales</taxon>
        <taxon>Sporolactobacillaceae</taxon>
        <taxon>Sporolactobacillus</taxon>
    </lineage>
</organism>
<feature type="chain" id="PRO_5047423603" evidence="2">
    <location>
        <begin position="33"/>
        <end position="251"/>
    </location>
</feature>
<feature type="compositionally biased region" description="Polar residues" evidence="1">
    <location>
        <begin position="34"/>
        <end position="47"/>
    </location>
</feature>
<keyword evidence="2" id="KW-0732">Signal</keyword>
<evidence type="ECO:0000259" key="3">
    <source>
        <dbReference type="Pfam" id="PF15607"/>
    </source>
</evidence>
<evidence type="ECO:0000256" key="2">
    <source>
        <dbReference type="SAM" id="SignalP"/>
    </source>
</evidence>
<dbReference type="Pfam" id="PF15607">
    <property type="entry name" value="Ntox44"/>
    <property type="match status" value="1"/>
</dbReference>
<feature type="signal peptide" evidence="2">
    <location>
        <begin position="1"/>
        <end position="32"/>
    </location>
</feature>
<dbReference type="EMBL" id="JBHUMQ010000038">
    <property type="protein sequence ID" value="MFD2695101.1"/>
    <property type="molecule type" value="Genomic_DNA"/>
</dbReference>
<evidence type="ECO:0000313" key="5">
    <source>
        <dbReference type="Proteomes" id="UP001597399"/>
    </source>
</evidence>
<keyword evidence="5" id="KW-1185">Reference proteome</keyword>
<dbReference type="Proteomes" id="UP001597399">
    <property type="component" value="Unassembled WGS sequence"/>
</dbReference>
<gene>
    <name evidence="4" type="ORF">ACFSUE_15960</name>
</gene>
<accession>A0ABW5S647</accession>
<name>A0ABW5S647_9BACL</name>
<sequence length="251" mass="27776">MTKKTHKVALTYLSLFLSVILTFSLLPNLTHAQSKTATSNNSLTENEMSVLGGPNDGGPLKDLTNSFSKTMISNAVYMAYFSSMNNGFDTGSVFASKVKSNGPWDYKHKFGSKATYKFRGQPKTGEQLGNTHYGYVGRAAGFNATILISVAGAYQIYSGTSYVGWYKSYFDDPSDQGQIKYGIMLWNTYKLGIKSTSSSSVLTSTDDVQSIQTSQQYRDFLLANYSNLLTAKDKQEIANYVKHFEAKNQKN</sequence>
<comment type="caution">
    <text evidence="4">The sequence shown here is derived from an EMBL/GenBank/DDBJ whole genome shotgun (WGS) entry which is preliminary data.</text>
</comment>
<feature type="domain" description="Bacterial toxin 44" evidence="3">
    <location>
        <begin position="94"/>
        <end position="186"/>
    </location>
</feature>
<feature type="region of interest" description="Disordered" evidence="1">
    <location>
        <begin position="34"/>
        <end position="55"/>
    </location>
</feature>
<dbReference type="InterPro" id="IPR028946">
    <property type="entry name" value="Ntox44"/>
</dbReference>